<evidence type="ECO:0000313" key="2">
    <source>
        <dbReference type="EMBL" id="ABM47574.1"/>
    </source>
</evidence>
<dbReference type="AlphaFoldDB" id="A1X3A5"/>
<feature type="domain" description="HTH cro/C1-type" evidence="1">
    <location>
        <begin position="17"/>
        <end position="72"/>
    </location>
</feature>
<dbReference type="SUPFAM" id="SSF47413">
    <property type="entry name" value="lambda repressor-like DNA-binding domains"/>
    <property type="match status" value="1"/>
</dbReference>
<proteinExistence type="predicted"/>
<dbReference type="SUPFAM" id="SSF51306">
    <property type="entry name" value="LexA/Signal peptidase"/>
    <property type="match status" value="1"/>
</dbReference>
<evidence type="ECO:0000259" key="1">
    <source>
        <dbReference type="PROSITE" id="PS50943"/>
    </source>
</evidence>
<sequence length="253" mass="29580">MDLFHIWKVKRMNYKKLKEIMQSKNFTVEDLSTASRIPIGTLSKIVCGITPNPRYNTMEEVASSLNCSLDEFSGREPMVPYSYEDYIQKFKRLPAHQKEYIKYVINLEYDRMVSLTSSGKKSMKCFEFTSVEDGLADYGSQKVHDVWVEQNPLTRECTFFVWVRTSNLEPKFCRNSVLGFQYLDGRLPKHGEIWMFLRSGYLYIGRYFKRHGVQFLRSLNGTIDDELITNSLEYKRVGRYVGTIDIPDLTSTV</sequence>
<dbReference type="InterPro" id="IPR010982">
    <property type="entry name" value="Lambda_DNA-bd_dom_sf"/>
</dbReference>
<dbReference type="PROSITE" id="PS50943">
    <property type="entry name" value="HTH_CROC1"/>
    <property type="match status" value="1"/>
</dbReference>
<dbReference type="EMBL" id="DQ151451">
    <property type="protein sequence ID" value="ABM47574.1"/>
    <property type="molecule type" value="Genomic_DNA"/>
</dbReference>
<accession>A1X3A5</accession>
<dbReference type="CDD" id="cd00093">
    <property type="entry name" value="HTH_XRE"/>
    <property type="match status" value="1"/>
</dbReference>
<dbReference type="InterPro" id="IPR036286">
    <property type="entry name" value="LexA/Signal_pep-like_sf"/>
</dbReference>
<dbReference type="InterPro" id="IPR015927">
    <property type="entry name" value="Peptidase_S24_S26A/B/C"/>
</dbReference>
<dbReference type="Gene3D" id="1.10.260.40">
    <property type="entry name" value="lambda repressor-like DNA-binding domains"/>
    <property type="match status" value="1"/>
</dbReference>
<dbReference type="Pfam" id="PF13443">
    <property type="entry name" value="HTH_26"/>
    <property type="match status" value="1"/>
</dbReference>
<dbReference type="InterPro" id="IPR001387">
    <property type="entry name" value="Cro/C1-type_HTH"/>
</dbReference>
<reference evidence="2" key="1">
    <citation type="journal article" date="2006" name="Microbiology">
        <title>A novel class of CoA-transferase involved in short-chain fatty acid metabolism in butyrate-producing human colonic bacteria.</title>
        <authorList>
            <person name="Charrier C."/>
            <person name="Duncan G.J."/>
            <person name="Reid M.D."/>
            <person name="Rucklidge G.J."/>
            <person name="Henderson D."/>
            <person name="Young P."/>
            <person name="Russell V.J."/>
            <person name="Aminov R.I."/>
            <person name="Flint H.J."/>
            <person name="Louis P."/>
        </authorList>
    </citation>
    <scope>NUCLEOTIDE SEQUENCE</scope>
    <source>
        <strain evidence="2">L1-92</strain>
    </source>
</reference>
<organism evidence="2">
    <name type="scientific">Anaerostipes caccae</name>
    <dbReference type="NCBI Taxonomy" id="105841"/>
    <lineage>
        <taxon>Bacteria</taxon>
        <taxon>Bacillati</taxon>
        <taxon>Bacillota</taxon>
        <taxon>Clostridia</taxon>
        <taxon>Lachnospirales</taxon>
        <taxon>Lachnospiraceae</taxon>
        <taxon>Anaerostipes</taxon>
    </lineage>
</organism>
<name>A1X3A5_9FIRM</name>
<dbReference type="Pfam" id="PF00717">
    <property type="entry name" value="Peptidase_S24"/>
    <property type="match status" value="1"/>
</dbReference>
<dbReference type="GO" id="GO:0003677">
    <property type="term" value="F:DNA binding"/>
    <property type="evidence" value="ECO:0007669"/>
    <property type="project" value="InterPro"/>
</dbReference>
<protein>
    <submittedName>
        <fullName evidence="2">Putative transcriptional regulator</fullName>
    </submittedName>
</protein>
<dbReference type="SMART" id="SM00530">
    <property type="entry name" value="HTH_XRE"/>
    <property type="match status" value="1"/>
</dbReference>